<dbReference type="SUPFAM" id="SSF54862">
    <property type="entry name" value="4Fe-4S ferredoxins"/>
    <property type="match status" value="1"/>
</dbReference>
<dbReference type="GeneID" id="10773017"/>
<keyword evidence="4" id="KW-0411">Iron-sulfur</keyword>
<name>F8AME5_METOI</name>
<dbReference type="GO" id="GO:0016491">
    <property type="term" value="F:oxidoreductase activity"/>
    <property type="evidence" value="ECO:0007669"/>
    <property type="project" value="UniProtKB-ARBA"/>
</dbReference>
<evidence type="ECO:0000313" key="6">
    <source>
        <dbReference type="EMBL" id="AEH06840.1"/>
    </source>
</evidence>
<dbReference type="KEGG" id="mok:Metok_0867"/>
<evidence type="ECO:0000256" key="1">
    <source>
        <dbReference type="ARBA" id="ARBA00022485"/>
    </source>
</evidence>
<dbReference type="PANTHER" id="PTHR24960:SF79">
    <property type="entry name" value="PHOTOSYSTEM I IRON-SULFUR CENTER"/>
    <property type="match status" value="1"/>
</dbReference>
<evidence type="ECO:0000256" key="2">
    <source>
        <dbReference type="ARBA" id="ARBA00022723"/>
    </source>
</evidence>
<organism evidence="6 7">
    <name type="scientific">Methanothermococcus okinawensis (strain DSM 14208 / JCM 11175 / IH1)</name>
    <dbReference type="NCBI Taxonomy" id="647113"/>
    <lineage>
        <taxon>Archaea</taxon>
        <taxon>Methanobacteriati</taxon>
        <taxon>Methanobacteriota</taxon>
        <taxon>Methanomada group</taxon>
        <taxon>Methanococci</taxon>
        <taxon>Methanococcales</taxon>
        <taxon>Methanococcaceae</taxon>
        <taxon>Methanothermococcus</taxon>
    </lineage>
</organism>
<sequence>MPEHILSGIKAIVAMKLKKEGKLQREIAEYLKMDRSIISHYLHGRHPSDRVMRVSEEIVDLPAEYGIRIINSMSEDRELTKKIIDNLYHVKIEIDRNKCILCGECLECPYNAIFKNGHLIEIDNNKCMLCGDCIAICPVNALKLNKFLPNELEE</sequence>
<keyword evidence="7" id="KW-1185">Reference proteome</keyword>
<dbReference type="PROSITE" id="PS51379">
    <property type="entry name" value="4FE4S_FER_2"/>
    <property type="match status" value="2"/>
</dbReference>
<dbReference type="PANTHER" id="PTHR24960">
    <property type="entry name" value="PHOTOSYSTEM I IRON-SULFUR CENTER-RELATED"/>
    <property type="match status" value="1"/>
</dbReference>
<evidence type="ECO:0000259" key="5">
    <source>
        <dbReference type="PROSITE" id="PS51379"/>
    </source>
</evidence>
<keyword evidence="1" id="KW-0004">4Fe-4S</keyword>
<dbReference type="STRING" id="647113.Metok_0867"/>
<dbReference type="InterPro" id="IPR017896">
    <property type="entry name" value="4Fe4S_Fe-S-bd"/>
</dbReference>
<dbReference type="RefSeq" id="WP_013867025.1">
    <property type="nucleotide sequence ID" value="NC_015636.1"/>
</dbReference>
<dbReference type="GO" id="GO:0046872">
    <property type="term" value="F:metal ion binding"/>
    <property type="evidence" value="ECO:0007669"/>
    <property type="project" value="UniProtKB-KW"/>
</dbReference>
<feature type="domain" description="4Fe-4S ferredoxin-type" evidence="5">
    <location>
        <begin position="118"/>
        <end position="147"/>
    </location>
</feature>
<dbReference type="Proteomes" id="UP000009296">
    <property type="component" value="Chromosome"/>
</dbReference>
<dbReference type="InterPro" id="IPR017900">
    <property type="entry name" value="4Fe4S_Fe_S_CS"/>
</dbReference>
<dbReference type="eggNOG" id="arCOG04891">
    <property type="taxonomic scope" value="Archaea"/>
</dbReference>
<keyword evidence="2" id="KW-0479">Metal-binding</keyword>
<gene>
    <name evidence="6" type="ordered locus">Metok_0867</name>
</gene>
<dbReference type="AlphaFoldDB" id="F8AME5"/>
<evidence type="ECO:0000256" key="3">
    <source>
        <dbReference type="ARBA" id="ARBA00023004"/>
    </source>
</evidence>
<protein>
    <submittedName>
        <fullName evidence="6">4Fe-4S ferredoxin iron-sulfur binding domain-containing protein</fullName>
    </submittedName>
</protein>
<evidence type="ECO:0000313" key="7">
    <source>
        <dbReference type="Proteomes" id="UP000009296"/>
    </source>
</evidence>
<proteinExistence type="predicted"/>
<dbReference type="EMBL" id="CP002792">
    <property type="protein sequence ID" value="AEH06840.1"/>
    <property type="molecule type" value="Genomic_DNA"/>
</dbReference>
<dbReference type="HOGENOM" id="CLU_145181_0_0_2"/>
<reference evidence="6" key="1">
    <citation type="submission" date="2011-05" db="EMBL/GenBank/DDBJ databases">
        <title>Complete sequence of chromosome of Methanothermococcus okinawensis IH1.</title>
        <authorList>
            <consortium name="US DOE Joint Genome Institute"/>
            <person name="Lucas S."/>
            <person name="Han J."/>
            <person name="Lapidus A."/>
            <person name="Cheng J.-F."/>
            <person name="Goodwin L."/>
            <person name="Pitluck S."/>
            <person name="Peters L."/>
            <person name="Mikhailova N."/>
            <person name="Held B."/>
            <person name="Han C."/>
            <person name="Tapia R."/>
            <person name="Land M."/>
            <person name="Hauser L."/>
            <person name="Kyrpides N."/>
            <person name="Ivanova N."/>
            <person name="Pagani I."/>
            <person name="Sieprawska-Lupa M."/>
            <person name="Takai K."/>
            <person name="Miyazaki J."/>
            <person name="Whitman W."/>
            <person name="Woyke T."/>
        </authorList>
    </citation>
    <scope>NUCLEOTIDE SEQUENCE [LARGE SCALE GENOMIC DNA]</scope>
    <source>
        <strain evidence="6">IH1</strain>
    </source>
</reference>
<dbReference type="PROSITE" id="PS00198">
    <property type="entry name" value="4FE4S_FER_1"/>
    <property type="match status" value="1"/>
</dbReference>
<accession>F8AME5</accession>
<feature type="domain" description="4Fe-4S ferredoxin-type" evidence="5">
    <location>
        <begin position="90"/>
        <end position="117"/>
    </location>
</feature>
<dbReference type="GO" id="GO:0051539">
    <property type="term" value="F:4 iron, 4 sulfur cluster binding"/>
    <property type="evidence" value="ECO:0007669"/>
    <property type="project" value="UniProtKB-KW"/>
</dbReference>
<dbReference type="InterPro" id="IPR050157">
    <property type="entry name" value="PSI_iron-sulfur_center"/>
</dbReference>
<dbReference type="Pfam" id="PF00037">
    <property type="entry name" value="Fer4"/>
    <property type="match status" value="1"/>
</dbReference>
<dbReference type="OrthoDB" id="23833at2157"/>
<dbReference type="Gene3D" id="3.30.70.20">
    <property type="match status" value="1"/>
</dbReference>
<evidence type="ECO:0000256" key="4">
    <source>
        <dbReference type="ARBA" id="ARBA00023014"/>
    </source>
</evidence>
<keyword evidence="3" id="KW-0408">Iron</keyword>